<dbReference type="PROSITE" id="PS00703">
    <property type="entry name" value="OKR_DC_1"/>
    <property type="match status" value="1"/>
</dbReference>
<evidence type="ECO:0000256" key="1">
    <source>
        <dbReference type="ARBA" id="ARBA00001933"/>
    </source>
</evidence>
<sequence>MPEKNSAPLDQDATPYASALRRLGDVDFMHLDVPSHQGRAANAPGLADLVGERILRLDKSTLFSDINQDTWAMDAPPEGAPLEQAQRLAAEAWGASRLWFLGNGASSGNHIATMVARALGRETAVQRSVHSSVIDGMIHAGLEPHFIFGSVDRDLGSSHGVTAAQVEHVLTEHPGVAAVQIVSPSYFGAVSDVAAIAEVAHAHGKPLIVDEAWGSHFGFSEGLPGNAVRLGADLVVSSSHKNAGALTQAAMLMLGHGEFAEALEDVVDRVHRSYMSTSTSALLLGSLDEARRRMAVDGPVVIPQTLAAVRQLRAEIADRGRFRDATDDAMMYKDVVGQDPFKVVIDTRTGGLSGTEAHYLLTRDHRVVVELSTHAVIVLLIGATSVLDVDRFIEALYALPKVPESLQAAPALPQSAKRARRLQEAFFSPTELVGWEDAVGRISADALSAYPPGIPNILPGEVFTEEMIQFLRKTAAMPAGHVRGAADEHLDRFRVVVVQPPAIV</sequence>
<name>A0A496PI35_9MICC</name>
<dbReference type="Gene3D" id="3.40.640.10">
    <property type="entry name" value="Type I PLP-dependent aspartate aminotransferase-like (Major domain)"/>
    <property type="match status" value="1"/>
</dbReference>
<comment type="similarity">
    <text evidence="2">Belongs to the Orn/Lys/Arg decarboxylase class-I family.</text>
</comment>
<gene>
    <name evidence="7" type="ORF">DWQ67_09430</name>
</gene>
<feature type="domain" description="Orn/Lys/Arg decarboxylases family 1 pyridoxal-P attachment site" evidence="6">
    <location>
        <begin position="236"/>
        <end position="250"/>
    </location>
</feature>
<dbReference type="Proteomes" id="UP000273119">
    <property type="component" value="Unassembled WGS sequence"/>
</dbReference>
<dbReference type="InterPro" id="IPR036633">
    <property type="entry name" value="Prn/Lys/Arg_de-COase_C_sf"/>
</dbReference>
<dbReference type="PANTHER" id="PTHR43277">
    <property type="entry name" value="ARGININE DECARBOXYLASE"/>
    <property type="match status" value="1"/>
</dbReference>
<dbReference type="InterPro" id="IPR015424">
    <property type="entry name" value="PyrdxlP-dep_Trfase"/>
</dbReference>
<evidence type="ECO:0000313" key="8">
    <source>
        <dbReference type="Proteomes" id="UP000273119"/>
    </source>
</evidence>
<reference evidence="7 8" key="1">
    <citation type="submission" date="2018-07" db="EMBL/GenBank/DDBJ databases">
        <title>Arthrobacter sp. nov., isolated from raw cow's milk with high bacterial count.</title>
        <authorList>
            <person name="Hahne J."/>
            <person name="Isele D."/>
            <person name="Lipski A."/>
        </authorList>
    </citation>
    <scope>NUCLEOTIDE SEQUENCE [LARGE SCALE GENOMIC DNA]</scope>
    <source>
        <strain evidence="7 8">JZ R-183</strain>
    </source>
</reference>
<evidence type="ECO:0000256" key="2">
    <source>
        <dbReference type="ARBA" id="ARBA00010671"/>
    </source>
</evidence>
<dbReference type="SUPFAM" id="SSF53383">
    <property type="entry name" value="PLP-dependent transferases"/>
    <property type="match status" value="1"/>
</dbReference>
<dbReference type="Gene3D" id="3.90.100.10">
    <property type="entry name" value="Orn/Lys/Arg decarboxylase, C-terminal domain"/>
    <property type="match status" value="1"/>
</dbReference>
<dbReference type="GO" id="GO:0016831">
    <property type="term" value="F:carboxy-lyase activity"/>
    <property type="evidence" value="ECO:0007669"/>
    <property type="project" value="UniProtKB-KW"/>
</dbReference>
<protein>
    <submittedName>
        <fullName evidence="7">Amino acid decarboxylase</fullName>
    </submittedName>
</protein>
<dbReference type="InterPro" id="IPR000310">
    <property type="entry name" value="Orn/Lys/Arg_deCO2ase_major_dom"/>
</dbReference>
<evidence type="ECO:0000256" key="5">
    <source>
        <dbReference type="ARBA" id="ARBA00023239"/>
    </source>
</evidence>
<comment type="cofactor">
    <cofactor evidence="1">
        <name>pyridoxal 5'-phosphate</name>
        <dbReference type="ChEBI" id="CHEBI:597326"/>
    </cofactor>
</comment>
<evidence type="ECO:0000256" key="3">
    <source>
        <dbReference type="ARBA" id="ARBA00022793"/>
    </source>
</evidence>
<dbReference type="InterPro" id="IPR015421">
    <property type="entry name" value="PyrdxlP-dep_Trfase_major"/>
</dbReference>
<dbReference type="InterPro" id="IPR008286">
    <property type="entry name" value="Prn/Lys/Arg_de-COase_C"/>
</dbReference>
<dbReference type="Pfam" id="PF03711">
    <property type="entry name" value="OKR_DC_1_C"/>
    <property type="match status" value="1"/>
</dbReference>
<keyword evidence="3" id="KW-0210">Decarboxylase</keyword>
<comment type="caution">
    <text evidence="7">The sequence shown here is derived from an EMBL/GenBank/DDBJ whole genome shotgun (WGS) entry which is preliminary data.</text>
</comment>
<keyword evidence="5" id="KW-0456">Lyase</keyword>
<evidence type="ECO:0000313" key="7">
    <source>
        <dbReference type="EMBL" id="RKW70156.1"/>
    </source>
</evidence>
<dbReference type="RefSeq" id="WP_121485345.1">
    <property type="nucleotide sequence ID" value="NZ_QQXL01000005.1"/>
</dbReference>
<evidence type="ECO:0000259" key="6">
    <source>
        <dbReference type="PROSITE" id="PS00703"/>
    </source>
</evidence>
<keyword evidence="4" id="KW-0663">Pyridoxal phosphate</keyword>
<dbReference type="SUPFAM" id="SSF55904">
    <property type="entry name" value="Ornithine decarboxylase C-terminal domain"/>
    <property type="match status" value="1"/>
</dbReference>
<dbReference type="InterPro" id="IPR052357">
    <property type="entry name" value="Orn_Lys_Arg_decarboxylase-I"/>
</dbReference>
<organism evidence="7 8">
    <name type="scientific">Galactobacter caseinivorans</name>
    <dbReference type="NCBI Taxonomy" id="2676123"/>
    <lineage>
        <taxon>Bacteria</taxon>
        <taxon>Bacillati</taxon>
        <taxon>Actinomycetota</taxon>
        <taxon>Actinomycetes</taxon>
        <taxon>Micrococcales</taxon>
        <taxon>Micrococcaceae</taxon>
        <taxon>Galactobacter</taxon>
    </lineage>
</organism>
<dbReference type="Pfam" id="PF01276">
    <property type="entry name" value="OKR_DC_1"/>
    <property type="match status" value="1"/>
</dbReference>
<keyword evidence="8" id="KW-1185">Reference proteome</keyword>
<proteinExistence type="inferred from homology"/>
<evidence type="ECO:0000256" key="4">
    <source>
        <dbReference type="ARBA" id="ARBA00022898"/>
    </source>
</evidence>
<dbReference type="PANTHER" id="PTHR43277:SF4">
    <property type="entry name" value="ARGININE DECARBOXYLASE"/>
    <property type="match status" value="1"/>
</dbReference>
<dbReference type="EMBL" id="QQXL01000005">
    <property type="protein sequence ID" value="RKW70156.1"/>
    <property type="molecule type" value="Genomic_DNA"/>
</dbReference>
<dbReference type="AlphaFoldDB" id="A0A496PI35"/>
<accession>A0A496PI35</accession>